<evidence type="ECO:0000313" key="2">
    <source>
        <dbReference type="Proteomes" id="UP000682892"/>
    </source>
</evidence>
<accession>J9HYW9</accession>
<dbReference type="EMBL" id="CH477438">
    <property type="protein sequence ID" value="EJY57685.1"/>
    <property type="molecule type" value="Genomic_DNA"/>
</dbReference>
<dbReference type="HOGENOM" id="CLU_2777911_0_0_1"/>
<organism evidence="1 2">
    <name type="scientific">Aedes aegypti</name>
    <name type="common">Yellowfever mosquito</name>
    <name type="synonym">Culex aegypti</name>
    <dbReference type="NCBI Taxonomy" id="7159"/>
    <lineage>
        <taxon>Eukaryota</taxon>
        <taxon>Metazoa</taxon>
        <taxon>Ecdysozoa</taxon>
        <taxon>Arthropoda</taxon>
        <taxon>Hexapoda</taxon>
        <taxon>Insecta</taxon>
        <taxon>Pterygota</taxon>
        <taxon>Neoptera</taxon>
        <taxon>Endopterygota</taxon>
        <taxon>Diptera</taxon>
        <taxon>Nematocera</taxon>
        <taxon>Culicoidea</taxon>
        <taxon>Culicidae</taxon>
        <taxon>Culicinae</taxon>
        <taxon>Aedini</taxon>
        <taxon>Aedes</taxon>
        <taxon>Stegomyia</taxon>
    </lineage>
</organism>
<reference evidence="1" key="1">
    <citation type="submission" date="2005-10" db="EMBL/GenBank/DDBJ databases">
        <authorList>
            <person name="Loftus B.J."/>
            <person name="Nene V.M."/>
            <person name="Hannick L.I."/>
            <person name="Bidwell S."/>
            <person name="Haas B."/>
            <person name="Amedeo P."/>
            <person name="Orvis J."/>
            <person name="Wortman J.R."/>
            <person name="White O.R."/>
            <person name="Salzberg S."/>
            <person name="Shumway M."/>
            <person name="Koo H."/>
            <person name="Zhao Y."/>
            <person name="Holmes M."/>
            <person name="Miller J."/>
            <person name="Schatz M."/>
            <person name="Pop M."/>
            <person name="Pai G."/>
            <person name="Utterback T."/>
            <person name="Rogers Y.-H."/>
            <person name="Kravitz S."/>
            <person name="Fraser C.M."/>
        </authorList>
    </citation>
    <scope>NUCLEOTIDE SEQUENCE</scope>
    <source>
        <strain evidence="1">Liverpool</strain>
    </source>
</reference>
<sequence length="69" mass="8135">MEGNCPIVHLRLLYSSYWEICELGCLEEKESEHESKLSKCLVPWKVFKNTFEITVNSPLLDIPYLEFEL</sequence>
<proteinExistence type="predicted"/>
<name>J9HYW9_AEDAE</name>
<reference evidence="1" key="3">
    <citation type="submission" date="2012-09" db="EMBL/GenBank/DDBJ databases">
        <authorList>
            <consortium name="VectorBase"/>
        </authorList>
    </citation>
    <scope>NUCLEOTIDE SEQUENCE</scope>
    <source>
        <strain evidence="1">Liverpool</strain>
    </source>
</reference>
<dbReference type="AlphaFoldDB" id="J9HYW9"/>
<protein>
    <submittedName>
        <fullName evidence="1">AAEL017482-PA</fullName>
    </submittedName>
</protein>
<evidence type="ECO:0000313" key="1">
    <source>
        <dbReference type="EMBL" id="EJY57685.1"/>
    </source>
</evidence>
<reference evidence="1" key="2">
    <citation type="journal article" date="2007" name="Science">
        <title>Genome sequence of Aedes aegypti, a major arbovirus vector.</title>
        <authorList>
            <person name="Nene V."/>
            <person name="Wortman J.R."/>
            <person name="Lawson D."/>
            <person name="Haas B."/>
            <person name="Kodira C."/>
            <person name="Tu Z.J."/>
            <person name="Loftus B."/>
            <person name="Xi Z."/>
            <person name="Megy K."/>
            <person name="Grabherr M."/>
            <person name="Ren Q."/>
            <person name="Zdobnov E.M."/>
            <person name="Lobo N.F."/>
            <person name="Campbell K.S."/>
            <person name="Brown S.E."/>
            <person name="Bonaldo M.F."/>
            <person name="Zhu J."/>
            <person name="Sinkins S.P."/>
            <person name="Hogenkamp D.G."/>
            <person name="Amedeo P."/>
            <person name="Arensburger P."/>
            <person name="Atkinson P.W."/>
            <person name="Bidwell S."/>
            <person name="Biedler J."/>
            <person name="Birney E."/>
            <person name="Bruggner R.V."/>
            <person name="Costas J."/>
            <person name="Coy M.R."/>
            <person name="Crabtree J."/>
            <person name="Crawford M."/>
            <person name="Debruyn B."/>
            <person name="Decaprio D."/>
            <person name="Eiglmeier K."/>
            <person name="Eisenstadt E."/>
            <person name="El-Dorry H."/>
            <person name="Gelbart W.M."/>
            <person name="Gomes S.L."/>
            <person name="Hammond M."/>
            <person name="Hannick L.I."/>
            <person name="Hogan J.R."/>
            <person name="Holmes M.H."/>
            <person name="Jaffe D."/>
            <person name="Johnston J.S."/>
            <person name="Kennedy R.C."/>
            <person name="Koo H."/>
            <person name="Kravitz S."/>
            <person name="Kriventseva E.V."/>
            <person name="Kulp D."/>
            <person name="Labutti K."/>
            <person name="Lee E."/>
            <person name="Li S."/>
            <person name="Lovin D.D."/>
            <person name="Mao C."/>
            <person name="Mauceli E."/>
            <person name="Menck C.F."/>
            <person name="Miller J.R."/>
            <person name="Montgomery P."/>
            <person name="Mori A."/>
            <person name="Nascimento A.L."/>
            <person name="Naveira H.F."/>
            <person name="Nusbaum C."/>
            <person name="O'leary S."/>
            <person name="Orvis J."/>
            <person name="Pertea M."/>
            <person name="Quesneville H."/>
            <person name="Reidenbach K.R."/>
            <person name="Rogers Y.H."/>
            <person name="Roth C.W."/>
            <person name="Schneider J.R."/>
            <person name="Schatz M."/>
            <person name="Shumway M."/>
            <person name="Stanke M."/>
            <person name="Stinson E.O."/>
            <person name="Tubio J.M."/>
            <person name="Vanzee J.P."/>
            <person name="Verjovski-Almeida S."/>
            <person name="Werner D."/>
            <person name="White O."/>
            <person name="Wyder S."/>
            <person name="Zeng Q."/>
            <person name="Zhao Q."/>
            <person name="Zhao Y."/>
            <person name="Hill C.A."/>
            <person name="Raikhel A.S."/>
            <person name="Soares M.B."/>
            <person name="Knudson D.L."/>
            <person name="Lee N.H."/>
            <person name="Galagan J."/>
            <person name="Salzberg S.L."/>
            <person name="Paulsen I.T."/>
            <person name="Dimopoulos G."/>
            <person name="Collins F.H."/>
            <person name="Birren B."/>
            <person name="Fraser-Liggett C.M."/>
            <person name="Severson D.W."/>
        </authorList>
    </citation>
    <scope>NUCLEOTIDE SEQUENCE [LARGE SCALE GENOMIC DNA]</scope>
    <source>
        <strain evidence="1">Liverpool</strain>
    </source>
</reference>
<gene>
    <name evidence="1" type="ORF">AaeL_AAEL017482</name>
</gene>
<dbReference type="PaxDb" id="7159-AAEL017482-PA"/>
<dbReference type="Proteomes" id="UP000682892">
    <property type="component" value="Unassembled WGS sequence"/>
</dbReference>